<dbReference type="PROSITE" id="PS50102">
    <property type="entry name" value="RRM"/>
    <property type="match status" value="1"/>
</dbReference>
<organism evidence="5 6">
    <name type="scientific">Salinomyces thailandicus</name>
    <dbReference type="NCBI Taxonomy" id="706561"/>
    <lineage>
        <taxon>Eukaryota</taxon>
        <taxon>Fungi</taxon>
        <taxon>Dikarya</taxon>
        <taxon>Ascomycota</taxon>
        <taxon>Pezizomycotina</taxon>
        <taxon>Dothideomycetes</taxon>
        <taxon>Dothideomycetidae</taxon>
        <taxon>Mycosphaerellales</taxon>
        <taxon>Teratosphaeriaceae</taxon>
        <taxon>Salinomyces</taxon>
    </lineage>
</organism>
<dbReference type="OrthoDB" id="2573941at2759"/>
<dbReference type="GO" id="GO:0003723">
    <property type="term" value="F:RNA binding"/>
    <property type="evidence" value="ECO:0007669"/>
    <property type="project" value="UniProtKB-UniRule"/>
</dbReference>
<dbReference type="InterPro" id="IPR000504">
    <property type="entry name" value="RRM_dom"/>
</dbReference>
<evidence type="ECO:0000256" key="2">
    <source>
        <dbReference type="PROSITE-ProRule" id="PRU00176"/>
    </source>
</evidence>
<feature type="compositionally biased region" description="Acidic residues" evidence="3">
    <location>
        <begin position="216"/>
        <end position="231"/>
    </location>
</feature>
<comment type="caution">
    <text evidence="5">The sequence shown here is derived from an EMBL/GenBank/DDBJ whole genome shotgun (WGS) entry which is preliminary data.</text>
</comment>
<dbReference type="Gene3D" id="3.30.70.330">
    <property type="match status" value="1"/>
</dbReference>
<keyword evidence="1 2" id="KW-0694">RNA-binding</keyword>
<evidence type="ECO:0000313" key="6">
    <source>
        <dbReference type="Proteomes" id="UP000308549"/>
    </source>
</evidence>
<dbReference type="GO" id="GO:0000398">
    <property type="term" value="P:mRNA splicing, via spliceosome"/>
    <property type="evidence" value="ECO:0007669"/>
    <property type="project" value="InterPro"/>
</dbReference>
<dbReference type="Pfam" id="PF00076">
    <property type="entry name" value="RRM_1"/>
    <property type="match status" value="1"/>
</dbReference>
<dbReference type="InterPro" id="IPR045844">
    <property type="entry name" value="RRM_Ist3-like"/>
</dbReference>
<feature type="region of interest" description="Disordered" evidence="3">
    <location>
        <begin position="213"/>
        <end position="258"/>
    </location>
</feature>
<evidence type="ECO:0000259" key="4">
    <source>
        <dbReference type="PROSITE" id="PS50102"/>
    </source>
</evidence>
<dbReference type="InterPro" id="IPR012677">
    <property type="entry name" value="Nucleotide-bd_a/b_plait_sf"/>
</dbReference>
<dbReference type="GO" id="GO:0005686">
    <property type="term" value="C:U2 snRNP"/>
    <property type="evidence" value="ECO:0007669"/>
    <property type="project" value="TreeGrafter"/>
</dbReference>
<dbReference type="Proteomes" id="UP000308549">
    <property type="component" value="Unassembled WGS sequence"/>
</dbReference>
<dbReference type="InterPro" id="IPR035979">
    <property type="entry name" value="RBD_domain_sf"/>
</dbReference>
<dbReference type="SMART" id="SM00360">
    <property type="entry name" value="RRM"/>
    <property type="match status" value="1"/>
</dbReference>
<dbReference type="PANTHER" id="PTHR45880">
    <property type="entry name" value="RNA-BINDING MOTIF PROTEIN, X-LINKED 2"/>
    <property type="match status" value="1"/>
</dbReference>
<name>A0A4V5N3P4_9PEZI</name>
<accession>A0A4V5N3P4</accession>
<protein>
    <recommendedName>
        <fullName evidence="4">RRM domain-containing protein</fullName>
    </recommendedName>
</protein>
<evidence type="ECO:0000256" key="3">
    <source>
        <dbReference type="SAM" id="MobiDB-lite"/>
    </source>
</evidence>
<reference evidence="5 6" key="1">
    <citation type="submission" date="2017-03" db="EMBL/GenBank/DDBJ databases">
        <title>Genomes of endolithic fungi from Antarctica.</title>
        <authorList>
            <person name="Coleine C."/>
            <person name="Masonjones S."/>
            <person name="Stajich J.E."/>
        </authorList>
    </citation>
    <scope>NUCLEOTIDE SEQUENCE [LARGE SCALE GENOMIC DNA]</scope>
    <source>
        <strain evidence="5 6">CCFEE 6315</strain>
    </source>
</reference>
<dbReference type="PANTHER" id="PTHR45880:SF1">
    <property type="entry name" value="RNA-BINDING MOTIF PROTEIN, X-LINKED 2"/>
    <property type="match status" value="1"/>
</dbReference>
<dbReference type="AlphaFoldDB" id="A0A4V5N3P4"/>
<dbReference type="InterPro" id="IPR051847">
    <property type="entry name" value="RNA_proc/Spliceosome_comp"/>
</dbReference>
<feature type="domain" description="RRM" evidence="4">
    <location>
        <begin position="131"/>
        <end position="209"/>
    </location>
</feature>
<keyword evidence="6" id="KW-1185">Reference proteome</keyword>
<dbReference type="SUPFAM" id="SSF54928">
    <property type="entry name" value="RNA-binding domain, RBD"/>
    <property type="match status" value="1"/>
</dbReference>
<dbReference type="CDD" id="cd12411">
    <property type="entry name" value="RRM_ist3_like"/>
    <property type="match status" value="1"/>
</dbReference>
<gene>
    <name evidence="5" type="ORF">B0A50_06719</name>
</gene>
<dbReference type="GO" id="GO:0071011">
    <property type="term" value="C:precatalytic spliceosome"/>
    <property type="evidence" value="ECO:0007669"/>
    <property type="project" value="TreeGrafter"/>
</dbReference>
<evidence type="ECO:0000256" key="1">
    <source>
        <dbReference type="ARBA" id="ARBA00022884"/>
    </source>
</evidence>
<dbReference type="GO" id="GO:0071013">
    <property type="term" value="C:catalytic step 2 spliceosome"/>
    <property type="evidence" value="ECO:0007669"/>
    <property type="project" value="TreeGrafter"/>
</dbReference>
<sequence length="390" mass="43871">MSREALFSLVARGEQATKRVKEKKAKAKHDIHNEQLCSIAQGTFRWKLSAEVRQRVIETAENSRHESAFTLICEQPQQLLYTNIVGCDFAHERIAIFSMQSIRQVERLNDIELQKVVPPNASWHTDYRDTAYIYIGGLPFELSEGDILTILSQYGNPVHINLVRDKETGKSRGFCFLKYEDQRSCDLAVDNLSGASVMGRMMSVDHTRYKKKEGEIETVGDNIEDEGDETDKEGTARSKRRKTESESEEERPTIKEEVELAKLKRDMDDDDPMKGYMVKEKQAEVEEALKAVSLQKAKGKDSEVMITRTTTGGNMADRTGTVQSLLILARTSKDMGRAGRAGGEQRRQSQMMIGVGSGEEIRVSGRCLIAQEAVRGVRDDIDTVMLPLSV</sequence>
<evidence type="ECO:0000313" key="5">
    <source>
        <dbReference type="EMBL" id="TKA24399.1"/>
    </source>
</evidence>
<proteinExistence type="predicted"/>
<dbReference type="EMBL" id="NAJL01000044">
    <property type="protein sequence ID" value="TKA24399.1"/>
    <property type="molecule type" value="Genomic_DNA"/>
</dbReference>